<evidence type="ECO:0000313" key="12">
    <source>
        <dbReference type="EMBL" id="KTW31993.1"/>
    </source>
</evidence>
<evidence type="ECO:0000256" key="4">
    <source>
        <dbReference type="ARBA" id="ARBA00022490"/>
    </source>
</evidence>
<feature type="binding site" evidence="9">
    <location>
        <position position="224"/>
    </location>
    <ligand>
        <name>[2Fe-2S] cluster</name>
        <dbReference type="ChEBI" id="CHEBI:190135"/>
    </ligand>
</feature>
<comment type="caution">
    <text evidence="9">Lacks conserved residue(s) required for the propagation of feature annotation.</text>
</comment>
<dbReference type="PANTHER" id="PTHR13273">
    <property type="entry name" value="ANAMORSIN"/>
    <property type="match status" value="1"/>
</dbReference>
<dbReference type="GO" id="GO:0005758">
    <property type="term" value="C:mitochondrial intermembrane space"/>
    <property type="evidence" value="ECO:0007669"/>
    <property type="project" value="UniProtKB-SubCell"/>
</dbReference>
<evidence type="ECO:0000259" key="11">
    <source>
        <dbReference type="Pfam" id="PF16803"/>
    </source>
</evidence>
<comment type="cofactor">
    <cofactor evidence="9">
        <name>[2Fe-2S] cluster</name>
        <dbReference type="ChEBI" id="CHEBI:190135"/>
    </cofactor>
</comment>
<comment type="domain">
    <text evidence="9">The twin Cx2C motifs are involved in the recognition by the mitochondrial MIA40-ERV1 disulfide relay system. The formation of 2 disulfide bonds in the Cx2C motifs through dithiol/disulfide exchange reactions effectively traps the protein in the mitochondrial intermembrane space.</text>
</comment>
<dbReference type="EMBL" id="LFWA01000003">
    <property type="protein sequence ID" value="KTW31993.1"/>
    <property type="molecule type" value="Genomic_DNA"/>
</dbReference>
<dbReference type="RefSeq" id="XP_018230685.1">
    <property type="nucleotide sequence ID" value="XM_018372939.1"/>
</dbReference>
<keyword evidence="9" id="KW-0001">2Fe-2S</keyword>
<feature type="domain" description="Fe-S cluster assembly protein Dre2 N-terminal" evidence="11">
    <location>
        <begin position="56"/>
        <end position="167"/>
    </location>
</feature>
<feature type="binding site" evidence="9">
    <location>
        <position position="211"/>
    </location>
    <ligand>
        <name>[2Fe-2S] cluster</name>
        <dbReference type="ChEBI" id="CHEBI:190135"/>
    </ligand>
</feature>
<name>A0A0W4ZUE1_PNEJ7</name>
<dbReference type="Pfam" id="PF16803">
    <property type="entry name" value="DRE2_N"/>
    <property type="match status" value="1"/>
</dbReference>
<keyword evidence="3 9" id="KW-0004">4Fe-4S</keyword>
<keyword evidence="8 9" id="KW-0496">Mitochondrion</keyword>
<dbReference type="GeneID" id="28939194"/>
<evidence type="ECO:0000256" key="3">
    <source>
        <dbReference type="ARBA" id="ARBA00022485"/>
    </source>
</evidence>
<protein>
    <submittedName>
        <fullName evidence="12">Uncharacterized protein</fullName>
    </submittedName>
</protein>
<organism evidence="12 13">
    <name type="scientific">Pneumocystis jirovecii (strain RU7)</name>
    <name type="common">Human pneumocystis pneumonia agent</name>
    <dbReference type="NCBI Taxonomy" id="1408657"/>
    <lineage>
        <taxon>Eukaryota</taxon>
        <taxon>Fungi</taxon>
        <taxon>Dikarya</taxon>
        <taxon>Ascomycota</taxon>
        <taxon>Taphrinomycotina</taxon>
        <taxon>Pneumocystomycetes</taxon>
        <taxon>Pneumocystaceae</taxon>
        <taxon>Pneumocystis</taxon>
    </lineage>
</organism>
<dbReference type="HAMAP" id="MF_03115">
    <property type="entry name" value="Anamorsin"/>
    <property type="match status" value="1"/>
</dbReference>
<dbReference type="GO" id="GO:0016226">
    <property type="term" value="P:iron-sulfur cluster assembly"/>
    <property type="evidence" value="ECO:0007669"/>
    <property type="project" value="UniProtKB-UniRule"/>
</dbReference>
<dbReference type="Proteomes" id="UP000053447">
    <property type="component" value="Unassembled WGS sequence"/>
</dbReference>
<evidence type="ECO:0000256" key="5">
    <source>
        <dbReference type="ARBA" id="ARBA00022723"/>
    </source>
</evidence>
<accession>A0A0W4ZUE1</accession>
<feature type="binding site" evidence="9">
    <location>
        <position position="226"/>
    </location>
    <ligand>
        <name>[2Fe-2S] cluster</name>
        <dbReference type="ChEBI" id="CHEBI:190135"/>
    </ligand>
</feature>
<keyword evidence="5 9" id="KW-0479">Metal-binding</keyword>
<gene>
    <name evidence="12" type="ORF">T551_00675</name>
</gene>
<dbReference type="InterPro" id="IPR007785">
    <property type="entry name" value="Anamorsin"/>
</dbReference>
<feature type="binding site" evidence="9">
    <location>
        <position position="270"/>
    </location>
    <ligand>
        <name>[4Fe-4S] cluster</name>
        <dbReference type="ChEBI" id="CHEBI:49883"/>
    </ligand>
</feature>
<evidence type="ECO:0000256" key="9">
    <source>
        <dbReference type="HAMAP-Rule" id="MF_03115"/>
    </source>
</evidence>
<dbReference type="Pfam" id="PF05093">
    <property type="entry name" value="CIAPIN1"/>
    <property type="match status" value="1"/>
</dbReference>
<feature type="binding site" evidence="9">
    <location>
        <position position="221"/>
    </location>
    <ligand>
        <name>[2Fe-2S] cluster</name>
        <dbReference type="ChEBI" id="CHEBI:190135"/>
    </ligand>
</feature>
<dbReference type="AlphaFoldDB" id="A0A0W4ZUE1"/>
<comment type="domain">
    <text evidence="9">The N-terminal domain has structural similarity with S-adenosyl-L-methionine-dependent methyltransferases, but does not bind S-adenosyl-L-methionine. It is required for correct assembly of the 2 Fe-S clusters.</text>
</comment>
<dbReference type="GO" id="GO:0009055">
    <property type="term" value="F:electron transfer activity"/>
    <property type="evidence" value="ECO:0007669"/>
    <property type="project" value="UniProtKB-UniRule"/>
</dbReference>
<dbReference type="STRING" id="1408657.A0A0W4ZUE1"/>
<feature type="binding site" evidence="9">
    <location>
        <position position="267"/>
    </location>
    <ligand>
        <name>[4Fe-4S] cluster</name>
        <dbReference type="ChEBI" id="CHEBI:49883"/>
    </ligand>
</feature>
<evidence type="ECO:0000259" key="10">
    <source>
        <dbReference type="Pfam" id="PF05093"/>
    </source>
</evidence>
<dbReference type="InterPro" id="IPR031838">
    <property type="entry name" value="Dre2_N"/>
</dbReference>
<evidence type="ECO:0000256" key="7">
    <source>
        <dbReference type="ARBA" id="ARBA00023014"/>
    </source>
</evidence>
<feature type="binding site" evidence="9">
    <location>
        <position position="278"/>
    </location>
    <ligand>
        <name>[4Fe-4S] cluster</name>
        <dbReference type="ChEBI" id="CHEBI:49883"/>
    </ligand>
</feature>
<comment type="similarity">
    <text evidence="2 9">Belongs to the anamorsin family.</text>
</comment>
<reference evidence="13" key="1">
    <citation type="journal article" date="2016" name="Nat. Commun.">
        <title>Genome analysis of three Pneumocystis species reveals adaptation mechanisms to life exclusively in mammalian hosts.</title>
        <authorList>
            <person name="Ma L."/>
            <person name="Chen Z."/>
            <person name="Huang D.W."/>
            <person name="Kutty G."/>
            <person name="Ishihara M."/>
            <person name="Wang H."/>
            <person name="Abouelleil A."/>
            <person name="Bishop L."/>
            <person name="Davey E."/>
            <person name="Deng R."/>
            <person name="Deng X."/>
            <person name="Fan L."/>
            <person name="Fantoni G."/>
            <person name="Fitzgerald M."/>
            <person name="Gogineni E."/>
            <person name="Goldberg J.M."/>
            <person name="Handley G."/>
            <person name="Hu X."/>
            <person name="Huber C."/>
            <person name="Jiao X."/>
            <person name="Jones K."/>
            <person name="Levin J.Z."/>
            <person name="Liu Y."/>
            <person name="Macdonald P."/>
            <person name="Melnikov A."/>
            <person name="Raley C."/>
            <person name="Sassi M."/>
            <person name="Sherman B.T."/>
            <person name="Song X."/>
            <person name="Sykes S."/>
            <person name="Tran B."/>
            <person name="Walsh L."/>
            <person name="Xia Y."/>
            <person name="Yang J."/>
            <person name="Young S."/>
            <person name="Zeng Q."/>
            <person name="Zheng X."/>
            <person name="Stephens R."/>
            <person name="Nusbaum C."/>
            <person name="Birren B.W."/>
            <person name="Azadi P."/>
            <person name="Lempicki R.A."/>
            <person name="Cuomo C.A."/>
            <person name="Kovacs J.A."/>
        </authorList>
    </citation>
    <scope>NUCLEOTIDE SEQUENCE [LARGE SCALE GENOMIC DNA]</scope>
    <source>
        <strain evidence="13">RU7</strain>
    </source>
</reference>
<keyword evidence="6 9" id="KW-0408">Iron</keyword>
<dbReference type="GO" id="GO:0051537">
    <property type="term" value="F:2 iron, 2 sulfur cluster binding"/>
    <property type="evidence" value="ECO:0007669"/>
    <property type="project" value="UniProtKB-UniRule"/>
</dbReference>
<dbReference type="PANTHER" id="PTHR13273:SF14">
    <property type="entry name" value="ANAMORSIN"/>
    <property type="match status" value="1"/>
</dbReference>
<feature type="binding site" evidence="9">
    <location>
        <position position="281"/>
    </location>
    <ligand>
        <name>[4Fe-4S] cluster</name>
        <dbReference type="ChEBI" id="CHEBI:49883"/>
    </ligand>
</feature>
<feature type="domain" description="Anamorsin C-terminal" evidence="10">
    <location>
        <begin position="209"/>
        <end position="297"/>
    </location>
</feature>
<dbReference type="VEuPathDB" id="FungiDB:T551_00675"/>
<comment type="cofactor">
    <cofactor evidence="1 9">
        <name>[4Fe-4S] cluster</name>
        <dbReference type="ChEBI" id="CHEBI:49883"/>
    </cofactor>
</comment>
<evidence type="ECO:0000256" key="1">
    <source>
        <dbReference type="ARBA" id="ARBA00001966"/>
    </source>
</evidence>
<keyword evidence="7 9" id="KW-0411">Iron-sulfur</keyword>
<dbReference type="GO" id="GO:0046872">
    <property type="term" value="F:metal ion binding"/>
    <property type="evidence" value="ECO:0007669"/>
    <property type="project" value="UniProtKB-KW"/>
</dbReference>
<evidence type="ECO:0000256" key="6">
    <source>
        <dbReference type="ARBA" id="ARBA00023004"/>
    </source>
</evidence>
<keyword evidence="13" id="KW-1185">Reference proteome</keyword>
<dbReference type="eggNOG" id="KOG4020">
    <property type="taxonomic scope" value="Eukaryota"/>
</dbReference>
<comment type="caution">
    <text evidence="12">The sequence shown here is derived from an EMBL/GenBank/DDBJ whole genome shotgun (WGS) entry which is preliminary data.</text>
</comment>
<sequence>MKFCLQKENKTLTETFEDDFPFLNEIFLQKNPDFLLIYNGTFKGNILILLPANFELKTQLKQQPSHHRLDIYYLSEICAGSVTLSKEKYDYFFLVSTEPESLDQFILALGLLFMSMKQGKGGRFHIPESQKKHNIHQEAILQGWYVDYQNEEIVLTRPVMIQNAVPLLRKNANIKKNQYNIEFDDTVELIDEDSLLEPSDLIIPIPKANPCNPPTQKRKACKNCSCGLRLQETEVTEKINQMTIHLLDKNELKDVDFKQQNMPISSCGNCYLSDAFRCSRCPYFGMPAFKPGKNVELQLNSLE</sequence>
<evidence type="ECO:0000256" key="8">
    <source>
        <dbReference type="ARBA" id="ARBA00023128"/>
    </source>
</evidence>
<evidence type="ECO:0000256" key="2">
    <source>
        <dbReference type="ARBA" id="ARBA00008169"/>
    </source>
</evidence>
<comment type="subcellular location">
    <subcellularLocation>
        <location evidence="9">Cytoplasm</location>
    </subcellularLocation>
    <subcellularLocation>
        <location evidence="9">Mitochondrion intermembrane space</location>
    </subcellularLocation>
</comment>
<dbReference type="GO" id="GO:0051539">
    <property type="term" value="F:4 iron, 4 sulfur cluster binding"/>
    <property type="evidence" value="ECO:0007669"/>
    <property type="project" value="UniProtKB-KW"/>
</dbReference>
<feature type="region of interest" description="Fe-S binding site B" evidence="9">
    <location>
        <begin position="267"/>
        <end position="281"/>
    </location>
</feature>
<keyword evidence="4 9" id="KW-0963">Cytoplasm</keyword>
<dbReference type="InterPro" id="IPR046408">
    <property type="entry name" value="CIAPIN1"/>
</dbReference>
<feature type="short sequence motif" description="Cx2C motif 1" evidence="9">
    <location>
        <begin position="267"/>
        <end position="270"/>
    </location>
</feature>
<comment type="domain">
    <text evidence="9">The C-terminal domain binds 2 Fe-S clusters but is otherwise mostly in an intrinsically disordered conformation.</text>
</comment>
<proteinExistence type="inferred from homology"/>
<dbReference type="OrthoDB" id="311633at2759"/>
<feature type="short sequence motif" description="Cx2C motif 2" evidence="9">
    <location>
        <begin position="278"/>
        <end position="281"/>
    </location>
</feature>
<evidence type="ECO:0000313" key="13">
    <source>
        <dbReference type="Proteomes" id="UP000053447"/>
    </source>
</evidence>